<dbReference type="EMBL" id="CAJNOQ010013027">
    <property type="protein sequence ID" value="CAF1313014.1"/>
    <property type="molecule type" value="Genomic_DNA"/>
</dbReference>
<dbReference type="PROSITE" id="PS00674">
    <property type="entry name" value="AAA"/>
    <property type="match status" value="1"/>
</dbReference>
<dbReference type="Gene3D" id="3.40.50.300">
    <property type="entry name" value="P-loop containing nucleotide triphosphate hydrolases"/>
    <property type="match status" value="1"/>
</dbReference>
<reference evidence="3" key="1">
    <citation type="submission" date="2021-02" db="EMBL/GenBank/DDBJ databases">
        <authorList>
            <person name="Nowell W R."/>
        </authorList>
    </citation>
    <scope>NUCLEOTIDE SEQUENCE</scope>
</reference>
<accession>A0A815ED06</accession>
<sequence>MGGRERREQRAQMEEVRCSALPLPTSHYSAYLEYEFLFTGSYQIYQAKQYIKEHLKPSILDEEEFEFQVQLSAHHSDLIRVCFQSRHSNAKSYQTTIQFNDQEEKPVKGWYCTGKSDIMSKLSIRMGISMVAPPLAAGELNRPLVGESERIISDICMRCHRIPYLMCCVSIDEIDSLAPKRKDDTSDGNVAKLSVLLSVIEGIKDVPNLMIFCATNRLHMMDDAFLRRMSGKFFVGRPSSHARRIILSGMKPWHMPPHLLDSLTTATTNFSGSALRALRRLITIHCVDAAHINPQYQLDYRTMLQVADIIARQHRIFLGAGTLSAILLRAIKDNYQESEARFNDLPNQPNSVYTGKILINLDAAHISIEALHTDPLTHECTKIVDQHDLFDSETNLQGLLQRLTIYGKLRNVQLLQLIDLNLLSTESAYDEKQKFETLKERLDECAAYRRSMIVYDLDSLVGINRSEGNASTGRTTNLSLINHNIYTHIKDRFQNAHVESGSISENNDTIDTDEKWSVIVIREPFLLRQFYDDIKFTRPENEIQEEEAELRLVNERNKCVQCNDFYTEKDNRMGVCIHHDGFVYDNHCQKLTKWTRRAAIEQLLKEDAEVNQPRAHVIQTPEEKERLERRKQRYKFICCDQTLQIGGMAAGCKKGKHSLPHTTHIEWENACDENTDYRAKLSSLLQSRTR</sequence>
<dbReference type="OrthoDB" id="10038562at2759"/>
<protein>
    <recommendedName>
        <fullName evidence="2">ATPase AAA-type core domain-containing protein</fullName>
    </recommendedName>
</protein>
<evidence type="ECO:0000256" key="1">
    <source>
        <dbReference type="RuleBase" id="RU003651"/>
    </source>
</evidence>
<dbReference type="Proteomes" id="UP000663829">
    <property type="component" value="Unassembled WGS sequence"/>
</dbReference>
<dbReference type="Pfam" id="PF00004">
    <property type="entry name" value="AAA"/>
    <property type="match status" value="1"/>
</dbReference>
<dbReference type="GO" id="GO:0016887">
    <property type="term" value="F:ATP hydrolysis activity"/>
    <property type="evidence" value="ECO:0007669"/>
    <property type="project" value="InterPro"/>
</dbReference>
<comment type="caution">
    <text evidence="3">The sequence shown here is derived from an EMBL/GenBank/DDBJ whole genome shotgun (WGS) entry which is preliminary data.</text>
</comment>
<proteinExistence type="inferred from homology"/>
<feature type="domain" description="ATPase AAA-type core" evidence="2">
    <location>
        <begin position="113"/>
        <end position="236"/>
    </location>
</feature>
<dbReference type="PANTHER" id="PTHR23077">
    <property type="entry name" value="AAA-FAMILY ATPASE"/>
    <property type="match status" value="1"/>
</dbReference>
<keyword evidence="1" id="KW-0547">Nucleotide-binding</keyword>
<dbReference type="PANTHER" id="PTHR23077:SF117">
    <property type="entry name" value="AAA+ ATPASE DOMAIN-CONTAINING PROTEIN"/>
    <property type="match status" value="1"/>
</dbReference>
<gene>
    <name evidence="3" type="ORF">GPM918_LOCUS29090</name>
    <name evidence="4" type="ORF">SRO942_LOCUS29643</name>
</gene>
<keyword evidence="1" id="KW-0067">ATP-binding</keyword>
<dbReference type="SUPFAM" id="SSF52540">
    <property type="entry name" value="P-loop containing nucleoside triphosphate hydrolases"/>
    <property type="match status" value="1"/>
</dbReference>
<evidence type="ECO:0000259" key="2">
    <source>
        <dbReference type="Pfam" id="PF00004"/>
    </source>
</evidence>
<dbReference type="InterPro" id="IPR050168">
    <property type="entry name" value="AAA_ATPase_domain"/>
</dbReference>
<dbReference type="EMBL" id="CAJOBC010043484">
    <property type="protein sequence ID" value="CAF4152176.1"/>
    <property type="molecule type" value="Genomic_DNA"/>
</dbReference>
<keyword evidence="5" id="KW-1185">Reference proteome</keyword>
<dbReference type="InterPro" id="IPR003960">
    <property type="entry name" value="ATPase_AAA_CS"/>
</dbReference>
<dbReference type="InterPro" id="IPR027417">
    <property type="entry name" value="P-loop_NTPase"/>
</dbReference>
<dbReference type="Proteomes" id="UP000681722">
    <property type="component" value="Unassembled WGS sequence"/>
</dbReference>
<dbReference type="AlphaFoldDB" id="A0A815ED06"/>
<dbReference type="GO" id="GO:0005524">
    <property type="term" value="F:ATP binding"/>
    <property type="evidence" value="ECO:0007669"/>
    <property type="project" value="UniProtKB-KW"/>
</dbReference>
<dbReference type="InterPro" id="IPR003959">
    <property type="entry name" value="ATPase_AAA_core"/>
</dbReference>
<evidence type="ECO:0000313" key="4">
    <source>
        <dbReference type="EMBL" id="CAF4152176.1"/>
    </source>
</evidence>
<evidence type="ECO:0000313" key="5">
    <source>
        <dbReference type="Proteomes" id="UP000663829"/>
    </source>
</evidence>
<name>A0A815ED06_9BILA</name>
<organism evidence="3 5">
    <name type="scientific">Didymodactylos carnosus</name>
    <dbReference type="NCBI Taxonomy" id="1234261"/>
    <lineage>
        <taxon>Eukaryota</taxon>
        <taxon>Metazoa</taxon>
        <taxon>Spiralia</taxon>
        <taxon>Gnathifera</taxon>
        <taxon>Rotifera</taxon>
        <taxon>Eurotatoria</taxon>
        <taxon>Bdelloidea</taxon>
        <taxon>Philodinida</taxon>
        <taxon>Philodinidae</taxon>
        <taxon>Didymodactylos</taxon>
    </lineage>
</organism>
<evidence type="ECO:0000313" key="3">
    <source>
        <dbReference type="EMBL" id="CAF1313014.1"/>
    </source>
</evidence>
<comment type="similarity">
    <text evidence="1">Belongs to the AAA ATPase family.</text>
</comment>